<dbReference type="AlphaFoldDB" id="A0A0A9AZ86"/>
<reference evidence="1" key="1">
    <citation type="submission" date="2014-09" db="EMBL/GenBank/DDBJ databases">
        <authorList>
            <person name="Magalhaes I.L.F."/>
            <person name="Oliveira U."/>
            <person name="Santos F.R."/>
            <person name="Vidigal T.H.D.A."/>
            <person name="Brescovit A.D."/>
            <person name="Santos A.J."/>
        </authorList>
    </citation>
    <scope>NUCLEOTIDE SEQUENCE</scope>
    <source>
        <tissue evidence="1">Shoot tissue taken approximately 20 cm above the soil surface</tissue>
    </source>
</reference>
<organism evidence="1">
    <name type="scientific">Arundo donax</name>
    <name type="common">Giant reed</name>
    <name type="synonym">Donax arundinaceus</name>
    <dbReference type="NCBI Taxonomy" id="35708"/>
    <lineage>
        <taxon>Eukaryota</taxon>
        <taxon>Viridiplantae</taxon>
        <taxon>Streptophyta</taxon>
        <taxon>Embryophyta</taxon>
        <taxon>Tracheophyta</taxon>
        <taxon>Spermatophyta</taxon>
        <taxon>Magnoliopsida</taxon>
        <taxon>Liliopsida</taxon>
        <taxon>Poales</taxon>
        <taxon>Poaceae</taxon>
        <taxon>PACMAD clade</taxon>
        <taxon>Arundinoideae</taxon>
        <taxon>Arundineae</taxon>
        <taxon>Arundo</taxon>
    </lineage>
</organism>
<evidence type="ECO:0000313" key="1">
    <source>
        <dbReference type="EMBL" id="JAD54220.1"/>
    </source>
</evidence>
<name>A0A0A9AZ86_ARUDO</name>
<dbReference type="EMBL" id="GBRH01243675">
    <property type="protein sequence ID" value="JAD54220.1"/>
    <property type="molecule type" value="Transcribed_RNA"/>
</dbReference>
<reference evidence="1" key="2">
    <citation type="journal article" date="2015" name="Data Brief">
        <title>Shoot transcriptome of the giant reed, Arundo donax.</title>
        <authorList>
            <person name="Barrero R.A."/>
            <person name="Guerrero F.D."/>
            <person name="Moolhuijzen P."/>
            <person name="Goolsby J.A."/>
            <person name="Tidwell J."/>
            <person name="Bellgard S.E."/>
            <person name="Bellgard M.I."/>
        </authorList>
    </citation>
    <scope>NUCLEOTIDE SEQUENCE</scope>
    <source>
        <tissue evidence="1">Shoot tissue taken approximately 20 cm above the soil surface</tissue>
    </source>
</reference>
<sequence>MAHCHGQRTANPTPFDLSVPGSTLLTDGAGSESIALISSVRTHRLACLFLQL</sequence>
<protein>
    <submittedName>
        <fullName evidence="1">Uncharacterized protein</fullName>
    </submittedName>
</protein>
<proteinExistence type="predicted"/>
<accession>A0A0A9AZ86</accession>